<accession>A0ABV4D4N0</accession>
<name>A0ABV4D4N0_9LACT</name>
<dbReference type="Proteomes" id="UP001565283">
    <property type="component" value="Unassembled WGS sequence"/>
</dbReference>
<comment type="caution">
    <text evidence="1">The sequence shown here is derived from an EMBL/GenBank/DDBJ whole genome shotgun (WGS) entry which is preliminary data.</text>
</comment>
<keyword evidence="2" id="KW-1185">Reference proteome</keyword>
<organism evidence="1 2">
    <name type="scientific">Lactococcus ileimucosae</name>
    <dbReference type="NCBI Taxonomy" id="2941329"/>
    <lineage>
        <taxon>Bacteria</taxon>
        <taxon>Bacillati</taxon>
        <taxon>Bacillota</taxon>
        <taxon>Bacilli</taxon>
        <taxon>Lactobacillales</taxon>
        <taxon>Streptococcaceae</taxon>
        <taxon>Lactococcus</taxon>
    </lineage>
</organism>
<reference evidence="1 2" key="1">
    <citation type="submission" date="2024-03" db="EMBL/GenBank/DDBJ databases">
        <title>Mouse gut bacterial collection (mGBC) of GemPharmatech.</title>
        <authorList>
            <person name="He Y."/>
            <person name="Dong L."/>
            <person name="Wu D."/>
            <person name="Gao X."/>
            <person name="Lin Z."/>
        </authorList>
    </citation>
    <scope>NUCLEOTIDE SEQUENCE [LARGE SCALE GENOMIC DNA]</scope>
    <source>
        <strain evidence="1 2">61-15</strain>
    </source>
</reference>
<protein>
    <submittedName>
        <fullName evidence="1">Uncharacterized protein</fullName>
    </submittedName>
</protein>
<dbReference type="EMBL" id="JBCLSH010000053">
    <property type="protein sequence ID" value="MEY8444486.1"/>
    <property type="molecule type" value="Genomic_DNA"/>
</dbReference>
<sequence>MIRAEEFTKEVKTDLSDALEKIQKEIKEGIQAISDVVHYLETSEVFSLLTELELPSVWDKDIEEHTNQAARNFQTEIEEFSATLMKIVQNIEQVDSQGAAGFNTLMNQTRVNWGATK</sequence>
<gene>
    <name evidence="1" type="ORF">AALA52_09630</name>
</gene>
<evidence type="ECO:0000313" key="1">
    <source>
        <dbReference type="EMBL" id="MEY8444486.1"/>
    </source>
</evidence>
<evidence type="ECO:0000313" key="2">
    <source>
        <dbReference type="Proteomes" id="UP001565283"/>
    </source>
</evidence>
<dbReference type="RefSeq" id="WP_369948856.1">
    <property type="nucleotide sequence ID" value="NZ_JBCLSH010000053.1"/>
</dbReference>
<proteinExistence type="predicted"/>